<dbReference type="Pfam" id="PF09707">
    <property type="entry name" value="Cas_Cas2CT1978"/>
    <property type="match status" value="1"/>
</dbReference>
<evidence type="ECO:0000313" key="2">
    <source>
        <dbReference type="Proteomes" id="UP000569951"/>
    </source>
</evidence>
<name>A0A841I4R1_9DEIO</name>
<dbReference type="Gene3D" id="3.30.70.240">
    <property type="match status" value="1"/>
</dbReference>
<dbReference type="NCBIfam" id="TIGR01873">
    <property type="entry name" value="cas_CT1978"/>
    <property type="match status" value="1"/>
</dbReference>
<protein>
    <submittedName>
        <fullName evidence="1">CRISPR-associated protein Cas2</fullName>
    </submittedName>
</protein>
<organism evidence="1 2">
    <name type="scientific">Deinobacterium chartae</name>
    <dbReference type="NCBI Taxonomy" id="521158"/>
    <lineage>
        <taxon>Bacteria</taxon>
        <taxon>Thermotogati</taxon>
        <taxon>Deinococcota</taxon>
        <taxon>Deinococci</taxon>
        <taxon>Deinococcales</taxon>
        <taxon>Deinococcaceae</taxon>
        <taxon>Deinobacterium</taxon>
    </lineage>
</organism>
<dbReference type="RefSeq" id="WP_183988743.1">
    <property type="nucleotide sequence ID" value="NZ_JACHHG010000019.1"/>
</dbReference>
<dbReference type="EMBL" id="JACHHG010000019">
    <property type="protein sequence ID" value="MBB6100006.1"/>
    <property type="molecule type" value="Genomic_DNA"/>
</dbReference>
<keyword evidence="2" id="KW-1185">Reference proteome</keyword>
<dbReference type="AlphaFoldDB" id="A0A841I4R1"/>
<reference evidence="1 2" key="1">
    <citation type="submission" date="2020-08" db="EMBL/GenBank/DDBJ databases">
        <title>Genomic Encyclopedia of Type Strains, Phase IV (KMG-IV): sequencing the most valuable type-strain genomes for metagenomic binning, comparative biology and taxonomic classification.</title>
        <authorList>
            <person name="Goeker M."/>
        </authorList>
    </citation>
    <scope>NUCLEOTIDE SEQUENCE [LARGE SCALE GENOMIC DNA]</scope>
    <source>
        <strain evidence="1 2">DSM 21458</strain>
    </source>
</reference>
<gene>
    <name evidence="1" type="ORF">HNR42_003471</name>
</gene>
<sequence length="106" mass="12018">MTVIVLESVPTSLKGELSRWLLEASTGVYVGQVSALVRDLLWEKCVTYARRGRCTLLYRTNGEQGFAIRLHGDRTRTVLNFDGLDLIGVQDARWATYLEEVQARED</sequence>
<evidence type="ECO:0000313" key="1">
    <source>
        <dbReference type="EMBL" id="MBB6100006.1"/>
    </source>
</evidence>
<dbReference type="CDD" id="cd09755">
    <property type="entry name" value="Cas2_I-E"/>
    <property type="match status" value="1"/>
</dbReference>
<dbReference type="Proteomes" id="UP000569951">
    <property type="component" value="Unassembled WGS sequence"/>
</dbReference>
<accession>A0A841I4R1</accession>
<dbReference type="InterPro" id="IPR010152">
    <property type="entry name" value="CRISPR-assoc_prot_Cas2_sub"/>
</dbReference>
<proteinExistence type="predicted"/>
<comment type="caution">
    <text evidence="1">The sequence shown here is derived from an EMBL/GenBank/DDBJ whole genome shotgun (WGS) entry which is preliminary data.</text>
</comment>